<proteinExistence type="inferred from homology"/>
<evidence type="ECO:0000313" key="11">
    <source>
        <dbReference type="EMBL" id="VEH71328.1"/>
    </source>
</evidence>
<dbReference type="EC" id="3.1.-.-" evidence="9"/>
<dbReference type="GO" id="GO:0004521">
    <property type="term" value="F:RNA endonuclease activity"/>
    <property type="evidence" value="ECO:0007669"/>
    <property type="project" value="InterPro"/>
</dbReference>
<evidence type="ECO:0000256" key="2">
    <source>
        <dbReference type="ARBA" id="ARBA00009959"/>
    </source>
</evidence>
<dbReference type="InterPro" id="IPR021127">
    <property type="entry name" value="CRISPR_associated_Cas2"/>
</dbReference>
<gene>
    <name evidence="9 10" type="primary">cas2</name>
    <name evidence="10" type="ORF">J5A53_02215</name>
    <name evidence="11" type="ORF">NCTC12967_02647</name>
</gene>
<keyword evidence="7 9" id="KW-0460">Magnesium</keyword>
<dbReference type="GeneID" id="64408068"/>
<evidence type="ECO:0000256" key="7">
    <source>
        <dbReference type="ARBA" id="ARBA00022842"/>
    </source>
</evidence>
<dbReference type="Proteomes" id="UP000273044">
    <property type="component" value="Chromosome"/>
</dbReference>
<evidence type="ECO:0000256" key="6">
    <source>
        <dbReference type="ARBA" id="ARBA00022801"/>
    </source>
</evidence>
<dbReference type="SUPFAM" id="SSF143430">
    <property type="entry name" value="TTP0101/SSO1404-like"/>
    <property type="match status" value="1"/>
</dbReference>
<dbReference type="GO" id="GO:0046872">
    <property type="term" value="F:metal ion binding"/>
    <property type="evidence" value="ECO:0007669"/>
    <property type="project" value="UniProtKB-UniRule"/>
</dbReference>
<comment type="similarity">
    <text evidence="2 9">Belongs to the CRISPR-associated endoribonuclease Cas2 protein family.</text>
</comment>
<dbReference type="NCBIfam" id="TIGR01573">
    <property type="entry name" value="cas2"/>
    <property type="match status" value="1"/>
</dbReference>
<dbReference type="InterPro" id="IPR019199">
    <property type="entry name" value="Virulence_VapD/CRISPR_Cas2"/>
</dbReference>
<dbReference type="EMBL" id="CP072385">
    <property type="protein sequence ID" value="QUC11539.1"/>
    <property type="molecule type" value="Genomic_DNA"/>
</dbReference>
<reference evidence="11 12" key="1">
    <citation type="submission" date="2018-12" db="EMBL/GenBank/DDBJ databases">
        <authorList>
            <consortium name="Pathogen Informatics"/>
        </authorList>
    </citation>
    <scope>NUCLEOTIDE SEQUENCE [LARGE SCALE GENOMIC DNA]</scope>
    <source>
        <strain evidence="11 12">NCTC12967</strain>
    </source>
</reference>
<dbReference type="GO" id="GO:0043571">
    <property type="term" value="P:maintenance of CRISPR repeat elements"/>
    <property type="evidence" value="ECO:0007669"/>
    <property type="project" value="UniProtKB-UniRule"/>
</dbReference>
<name>A0A3N4DC25_9ACTN</name>
<reference evidence="10" key="2">
    <citation type="submission" date="2021-03" db="EMBL/GenBank/DDBJ databases">
        <title>Human Oral Microbial Genomes.</title>
        <authorList>
            <person name="Johnston C.D."/>
            <person name="Chen T."/>
            <person name="Dewhirst F.E."/>
        </authorList>
    </citation>
    <scope>NUCLEOTIDE SEQUENCE</scope>
    <source>
        <strain evidence="10">F0714</strain>
    </source>
</reference>
<evidence type="ECO:0000256" key="5">
    <source>
        <dbReference type="ARBA" id="ARBA00022759"/>
    </source>
</evidence>
<comment type="subunit">
    <text evidence="9">Homodimer, forms a heterotetramer with a Cas1 homodimer.</text>
</comment>
<evidence type="ECO:0000256" key="9">
    <source>
        <dbReference type="HAMAP-Rule" id="MF_01471"/>
    </source>
</evidence>
<feature type="binding site" evidence="9">
    <location>
        <position position="11"/>
    </location>
    <ligand>
        <name>Mg(2+)</name>
        <dbReference type="ChEBI" id="CHEBI:18420"/>
        <note>catalytic</note>
    </ligand>
</feature>
<dbReference type="PANTHER" id="PTHR34405">
    <property type="entry name" value="CRISPR-ASSOCIATED ENDORIBONUCLEASE CAS2"/>
    <property type="match status" value="1"/>
</dbReference>
<evidence type="ECO:0000313" key="12">
    <source>
        <dbReference type="Proteomes" id="UP000273044"/>
    </source>
</evidence>
<evidence type="ECO:0000256" key="8">
    <source>
        <dbReference type="ARBA" id="ARBA00023118"/>
    </source>
</evidence>
<sequence length="94" mass="10790">MARRRYLISYDISDPKRLRATFNLMKGYGKWLQYSVFVCDLSKAELAMWERDIRDVIALAYDSVVVIDLGAPQDADIRMLGVPRRLPDEGPVVV</sequence>
<dbReference type="PANTHER" id="PTHR34405:SF3">
    <property type="entry name" value="CRISPR-ASSOCIATED ENDORIBONUCLEASE CAS2 3"/>
    <property type="match status" value="1"/>
</dbReference>
<dbReference type="OrthoDB" id="9798176at2"/>
<dbReference type="Proteomes" id="UP000677180">
    <property type="component" value="Chromosome"/>
</dbReference>
<keyword evidence="8 9" id="KW-0051">Antiviral defense</keyword>
<evidence type="ECO:0000313" key="13">
    <source>
        <dbReference type="Proteomes" id="UP000677180"/>
    </source>
</evidence>
<dbReference type="Gene3D" id="3.30.70.240">
    <property type="match status" value="1"/>
</dbReference>
<comment type="cofactor">
    <cofactor evidence="1 9">
        <name>Mg(2+)</name>
        <dbReference type="ChEBI" id="CHEBI:18420"/>
    </cofactor>
</comment>
<accession>A0A3N4DC25</accession>
<dbReference type="GO" id="GO:0051607">
    <property type="term" value="P:defense response to virus"/>
    <property type="evidence" value="ECO:0007669"/>
    <property type="project" value="UniProtKB-UniRule"/>
</dbReference>
<keyword evidence="6 9" id="KW-0378">Hydrolase</keyword>
<dbReference type="Pfam" id="PF09827">
    <property type="entry name" value="CRISPR_Cas2"/>
    <property type="match status" value="1"/>
</dbReference>
<protein>
    <recommendedName>
        <fullName evidence="9">CRISPR-associated endoribonuclease Cas2</fullName>
        <ecNumber evidence="9">3.1.-.-</ecNumber>
    </recommendedName>
</protein>
<dbReference type="RefSeq" id="WP_014847685.1">
    <property type="nucleotide sequence ID" value="NZ_CAJZDL010000006.1"/>
</dbReference>
<dbReference type="HAMAP" id="MF_01471">
    <property type="entry name" value="Cas2"/>
    <property type="match status" value="1"/>
</dbReference>
<keyword evidence="12" id="KW-1185">Reference proteome</keyword>
<dbReference type="CDD" id="cd09725">
    <property type="entry name" value="Cas2_I_II_III"/>
    <property type="match status" value="1"/>
</dbReference>
<evidence type="ECO:0000256" key="3">
    <source>
        <dbReference type="ARBA" id="ARBA00022722"/>
    </source>
</evidence>
<dbReference type="GO" id="GO:0016787">
    <property type="term" value="F:hydrolase activity"/>
    <property type="evidence" value="ECO:0007669"/>
    <property type="project" value="UniProtKB-KW"/>
</dbReference>
<organism evidence="10 13">
    <name type="scientific">Arachnia propionica</name>
    <dbReference type="NCBI Taxonomy" id="1750"/>
    <lineage>
        <taxon>Bacteria</taxon>
        <taxon>Bacillati</taxon>
        <taxon>Actinomycetota</taxon>
        <taxon>Actinomycetes</taxon>
        <taxon>Propionibacteriales</taxon>
        <taxon>Propionibacteriaceae</taxon>
        <taxon>Arachnia</taxon>
    </lineage>
</organism>
<dbReference type="AlphaFoldDB" id="A0A3N4DC25"/>
<dbReference type="OMA" id="QYSVFRC"/>
<keyword evidence="4 9" id="KW-0479">Metal-binding</keyword>
<dbReference type="EMBL" id="LR134406">
    <property type="protein sequence ID" value="VEH71328.1"/>
    <property type="molecule type" value="Genomic_DNA"/>
</dbReference>
<keyword evidence="3 9" id="KW-0540">Nuclease</keyword>
<evidence type="ECO:0000256" key="4">
    <source>
        <dbReference type="ARBA" id="ARBA00022723"/>
    </source>
</evidence>
<evidence type="ECO:0000313" key="10">
    <source>
        <dbReference type="EMBL" id="QUC11539.1"/>
    </source>
</evidence>
<keyword evidence="5 9" id="KW-0255">Endonuclease</keyword>
<comment type="function">
    <text evidence="9">CRISPR (clustered regularly interspaced short palindromic repeat), is an adaptive immune system that provides protection against mobile genetic elements (viruses, transposable elements and conjugative plasmids). CRISPR clusters contain sequences complementary to antecedent mobile elements and target invading nucleic acids. CRISPR clusters are transcribed and processed into CRISPR RNA (crRNA). Functions as a ssRNA-specific endoribonuclease. Involved in the integration of spacer DNA into the CRISPR cassette.</text>
</comment>
<evidence type="ECO:0000256" key="1">
    <source>
        <dbReference type="ARBA" id="ARBA00001946"/>
    </source>
</evidence>